<comment type="caution">
    <text evidence="1">The sequence shown here is derived from an EMBL/GenBank/DDBJ whole genome shotgun (WGS) entry which is preliminary data.</text>
</comment>
<accession>A0ABD3EU83</accession>
<dbReference type="AlphaFoldDB" id="A0ABD3EU83"/>
<reference evidence="1 2" key="1">
    <citation type="submission" date="2024-09" db="EMBL/GenBank/DDBJ databases">
        <title>Genome sequencing and assembly of Phytophthora oleae, isolate VK10A, causative agent of rot of olive drupes.</title>
        <authorList>
            <person name="Conti Taguali S."/>
            <person name="Riolo M."/>
            <person name="La Spada F."/>
            <person name="Cacciola S.O."/>
            <person name="Dionisio G."/>
        </authorList>
    </citation>
    <scope>NUCLEOTIDE SEQUENCE [LARGE SCALE GENOMIC DNA]</scope>
    <source>
        <strain evidence="1 2">VK10A</strain>
    </source>
</reference>
<organism evidence="1 2">
    <name type="scientific">Phytophthora oleae</name>
    <dbReference type="NCBI Taxonomy" id="2107226"/>
    <lineage>
        <taxon>Eukaryota</taxon>
        <taxon>Sar</taxon>
        <taxon>Stramenopiles</taxon>
        <taxon>Oomycota</taxon>
        <taxon>Peronosporomycetes</taxon>
        <taxon>Peronosporales</taxon>
        <taxon>Peronosporaceae</taxon>
        <taxon>Phytophthora</taxon>
    </lineage>
</organism>
<evidence type="ECO:0000313" key="1">
    <source>
        <dbReference type="EMBL" id="KAL3657867.1"/>
    </source>
</evidence>
<proteinExistence type="predicted"/>
<sequence length="124" mass="12861">MARFCAATAKNSGINPPETTCFGRFSSVVDTANVAHAPSCKSALDDTRPAAAEAECFGCSLGADVATAHEGARLSLSGEIALTPGWFGPVTQRVLRSPHCGPQSSRTHVSGAALPYPPMLFWVA</sequence>
<gene>
    <name evidence="1" type="ORF">V7S43_017245</name>
</gene>
<dbReference type="Proteomes" id="UP001632037">
    <property type="component" value="Unassembled WGS sequence"/>
</dbReference>
<keyword evidence="2" id="KW-1185">Reference proteome</keyword>
<protein>
    <submittedName>
        <fullName evidence="1">Uncharacterized protein</fullName>
    </submittedName>
</protein>
<evidence type="ECO:0000313" key="2">
    <source>
        <dbReference type="Proteomes" id="UP001632037"/>
    </source>
</evidence>
<name>A0ABD3EU83_9STRA</name>
<dbReference type="EMBL" id="JBIMZQ010000060">
    <property type="protein sequence ID" value="KAL3657867.1"/>
    <property type="molecule type" value="Genomic_DNA"/>
</dbReference>